<dbReference type="EMBL" id="GL376603">
    <property type="status" value="NOT_ANNOTATED_CDS"/>
    <property type="molecule type" value="Genomic_DNA"/>
</dbReference>
<proteinExistence type="predicted"/>
<reference evidence="2" key="3">
    <citation type="submission" date="2015-02" db="UniProtKB">
        <authorList>
            <consortium name="EnsemblProtists"/>
        </authorList>
    </citation>
    <scope>IDENTIFICATION</scope>
    <source>
        <strain evidence="2">DAOM BR144</strain>
    </source>
</reference>
<evidence type="ECO:0000256" key="1">
    <source>
        <dbReference type="SAM" id="MobiDB-lite"/>
    </source>
</evidence>
<dbReference type="HOGENOM" id="CLU_200770_0_0_1"/>
<evidence type="ECO:0000313" key="2">
    <source>
        <dbReference type="EnsemblProtists" id="PYU1_T003307"/>
    </source>
</evidence>
<feature type="compositionally biased region" description="Polar residues" evidence="1">
    <location>
        <begin position="50"/>
        <end position="62"/>
    </location>
</feature>
<accession>K3WEB6</accession>
<dbReference type="EnsemblProtists" id="PYU1_T003307">
    <property type="protein sequence ID" value="PYU1_T003307"/>
    <property type="gene ID" value="PYU1_G003298"/>
</dbReference>
<feature type="compositionally biased region" description="Acidic residues" evidence="1">
    <location>
        <begin position="63"/>
        <end position="74"/>
    </location>
</feature>
<dbReference type="InParanoid" id="K3WEB6"/>
<sequence length="74" mass="8325">MDSPTFDAHRQLSCFMALNDDDEMAQMILEELSYPRRSYVNVAATLACSPSSKTSESGLNSITEDDREEDEDDE</sequence>
<keyword evidence="3" id="KW-1185">Reference proteome</keyword>
<dbReference type="eggNOG" id="ENOG502SY98">
    <property type="taxonomic scope" value="Eukaryota"/>
</dbReference>
<reference evidence="3" key="1">
    <citation type="journal article" date="2010" name="Genome Biol.">
        <title>Genome sequence of the necrotrophic plant pathogen Pythium ultimum reveals original pathogenicity mechanisms and effector repertoire.</title>
        <authorList>
            <person name="Levesque C.A."/>
            <person name="Brouwer H."/>
            <person name="Cano L."/>
            <person name="Hamilton J.P."/>
            <person name="Holt C."/>
            <person name="Huitema E."/>
            <person name="Raffaele S."/>
            <person name="Robideau G.P."/>
            <person name="Thines M."/>
            <person name="Win J."/>
            <person name="Zerillo M.M."/>
            <person name="Beakes G.W."/>
            <person name="Boore J.L."/>
            <person name="Busam D."/>
            <person name="Dumas B."/>
            <person name="Ferriera S."/>
            <person name="Fuerstenberg S.I."/>
            <person name="Gachon C.M."/>
            <person name="Gaulin E."/>
            <person name="Govers F."/>
            <person name="Grenville-Briggs L."/>
            <person name="Horner N."/>
            <person name="Hostetler J."/>
            <person name="Jiang R.H."/>
            <person name="Johnson J."/>
            <person name="Krajaejun T."/>
            <person name="Lin H."/>
            <person name="Meijer H.J."/>
            <person name="Moore B."/>
            <person name="Morris P."/>
            <person name="Phuntmart V."/>
            <person name="Puiu D."/>
            <person name="Shetty J."/>
            <person name="Stajich J.E."/>
            <person name="Tripathy S."/>
            <person name="Wawra S."/>
            <person name="van West P."/>
            <person name="Whitty B.R."/>
            <person name="Coutinho P.M."/>
            <person name="Henrissat B."/>
            <person name="Martin F."/>
            <person name="Thomas P.D."/>
            <person name="Tyler B.M."/>
            <person name="De Vries R.P."/>
            <person name="Kamoun S."/>
            <person name="Yandell M."/>
            <person name="Tisserat N."/>
            <person name="Buell C.R."/>
        </authorList>
    </citation>
    <scope>NUCLEOTIDE SEQUENCE</scope>
    <source>
        <strain evidence="3">DAOM:BR144</strain>
    </source>
</reference>
<organism evidence="2 3">
    <name type="scientific">Globisporangium ultimum (strain ATCC 200006 / CBS 805.95 / DAOM BR144)</name>
    <name type="common">Pythium ultimum</name>
    <dbReference type="NCBI Taxonomy" id="431595"/>
    <lineage>
        <taxon>Eukaryota</taxon>
        <taxon>Sar</taxon>
        <taxon>Stramenopiles</taxon>
        <taxon>Oomycota</taxon>
        <taxon>Peronosporomycetes</taxon>
        <taxon>Pythiales</taxon>
        <taxon>Pythiaceae</taxon>
        <taxon>Globisporangium</taxon>
    </lineage>
</organism>
<dbReference type="Proteomes" id="UP000019132">
    <property type="component" value="Unassembled WGS sequence"/>
</dbReference>
<dbReference type="VEuPathDB" id="FungiDB:PYU1_G003298"/>
<name>K3WEB6_GLOUD</name>
<dbReference type="AlphaFoldDB" id="K3WEB6"/>
<feature type="region of interest" description="Disordered" evidence="1">
    <location>
        <begin position="50"/>
        <end position="74"/>
    </location>
</feature>
<reference evidence="3" key="2">
    <citation type="submission" date="2010-04" db="EMBL/GenBank/DDBJ databases">
        <authorList>
            <person name="Buell R."/>
            <person name="Hamilton J."/>
            <person name="Hostetler J."/>
        </authorList>
    </citation>
    <scope>NUCLEOTIDE SEQUENCE [LARGE SCALE GENOMIC DNA]</scope>
    <source>
        <strain evidence="3">DAOM:BR144</strain>
    </source>
</reference>
<evidence type="ECO:0000313" key="3">
    <source>
        <dbReference type="Proteomes" id="UP000019132"/>
    </source>
</evidence>
<dbReference type="OMA" id="SCFMALN"/>
<protein>
    <submittedName>
        <fullName evidence="2">Uncharacterized protein</fullName>
    </submittedName>
</protein>